<dbReference type="CDD" id="cd00093">
    <property type="entry name" value="HTH_XRE"/>
    <property type="match status" value="1"/>
</dbReference>
<dbReference type="PANTHER" id="PTHR46558">
    <property type="entry name" value="TRACRIPTIONAL REGULATORY PROTEIN-RELATED-RELATED"/>
    <property type="match status" value="1"/>
</dbReference>
<evidence type="ECO:0000256" key="1">
    <source>
        <dbReference type="ARBA" id="ARBA00023125"/>
    </source>
</evidence>
<accession>A0ABN1JC11</accession>
<dbReference type="SUPFAM" id="SSF47413">
    <property type="entry name" value="lambda repressor-like DNA-binding domains"/>
    <property type="match status" value="1"/>
</dbReference>
<organism evidence="3 4">
    <name type="scientific">Clostridium oceanicum</name>
    <dbReference type="NCBI Taxonomy" id="1543"/>
    <lineage>
        <taxon>Bacteria</taxon>
        <taxon>Bacillati</taxon>
        <taxon>Bacillota</taxon>
        <taxon>Clostridia</taxon>
        <taxon>Eubacteriales</taxon>
        <taxon>Clostridiaceae</taxon>
        <taxon>Clostridium</taxon>
    </lineage>
</organism>
<dbReference type="PROSITE" id="PS50943">
    <property type="entry name" value="HTH_CROC1"/>
    <property type="match status" value="1"/>
</dbReference>
<feature type="domain" description="HTH cro/C1-type" evidence="2">
    <location>
        <begin position="8"/>
        <end position="62"/>
    </location>
</feature>
<name>A0ABN1JC11_9CLOT</name>
<dbReference type="Pfam" id="PF01381">
    <property type="entry name" value="HTH_3"/>
    <property type="match status" value="1"/>
</dbReference>
<dbReference type="RefSeq" id="WP_343759347.1">
    <property type="nucleotide sequence ID" value="NZ_BAAACG010000006.1"/>
</dbReference>
<evidence type="ECO:0000313" key="3">
    <source>
        <dbReference type="EMBL" id="GAA0735524.1"/>
    </source>
</evidence>
<protein>
    <submittedName>
        <fullName evidence="3">Helix-turn-helix transcriptional regulator</fullName>
    </submittedName>
</protein>
<gene>
    <name evidence="3" type="ORF">GCM10008906_09340</name>
</gene>
<dbReference type="Proteomes" id="UP001501510">
    <property type="component" value="Unassembled WGS sequence"/>
</dbReference>
<keyword evidence="4" id="KW-1185">Reference proteome</keyword>
<dbReference type="Gene3D" id="1.10.260.40">
    <property type="entry name" value="lambda repressor-like DNA-binding domains"/>
    <property type="match status" value="1"/>
</dbReference>
<dbReference type="PANTHER" id="PTHR46558:SF4">
    <property type="entry name" value="DNA-BIDING PHAGE PROTEIN"/>
    <property type="match status" value="1"/>
</dbReference>
<dbReference type="InterPro" id="IPR010982">
    <property type="entry name" value="Lambda_DNA-bd_dom_sf"/>
</dbReference>
<reference evidence="3 4" key="1">
    <citation type="journal article" date="2019" name="Int. J. Syst. Evol. Microbiol.">
        <title>The Global Catalogue of Microorganisms (GCM) 10K type strain sequencing project: providing services to taxonomists for standard genome sequencing and annotation.</title>
        <authorList>
            <consortium name="The Broad Institute Genomics Platform"/>
            <consortium name="The Broad Institute Genome Sequencing Center for Infectious Disease"/>
            <person name="Wu L."/>
            <person name="Ma J."/>
        </authorList>
    </citation>
    <scope>NUCLEOTIDE SEQUENCE [LARGE SCALE GENOMIC DNA]</scope>
    <source>
        <strain evidence="3 4">JCM 1407</strain>
    </source>
</reference>
<evidence type="ECO:0000313" key="4">
    <source>
        <dbReference type="Proteomes" id="UP001501510"/>
    </source>
</evidence>
<dbReference type="SMART" id="SM00530">
    <property type="entry name" value="HTH_XRE"/>
    <property type="match status" value="1"/>
</dbReference>
<sequence>MNRKFKKLKAYRQLKGINQSVIAELLGVSLNTYNFKENGKKSFTLEEAKQIADYFETSIDEIFFNNSVPNVGTESSA</sequence>
<proteinExistence type="predicted"/>
<dbReference type="InterPro" id="IPR001387">
    <property type="entry name" value="Cro/C1-type_HTH"/>
</dbReference>
<evidence type="ECO:0000259" key="2">
    <source>
        <dbReference type="PROSITE" id="PS50943"/>
    </source>
</evidence>
<dbReference type="EMBL" id="BAAACG010000006">
    <property type="protein sequence ID" value="GAA0735524.1"/>
    <property type="molecule type" value="Genomic_DNA"/>
</dbReference>
<keyword evidence="1" id="KW-0238">DNA-binding</keyword>
<comment type="caution">
    <text evidence="3">The sequence shown here is derived from an EMBL/GenBank/DDBJ whole genome shotgun (WGS) entry which is preliminary data.</text>
</comment>